<evidence type="ECO:0000256" key="3">
    <source>
        <dbReference type="ARBA" id="ARBA00022618"/>
    </source>
</evidence>
<evidence type="ECO:0000259" key="14">
    <source>
        <dbReference type="Pfam" id="PF08245"/>
    </source>
</evidence>
<comment type="subcellular location">
    <subcellularLocation>
        <location evidence="10 11">Cytoplasm</location>
    </subcellularLocation>
</comment>
<keyword evidence="7 10" id="KW-0573">Peptidoglycan synthesis</keyword>
<evidence type="ECO:0000313" key="16">
    <source>
        <dbReference type="Proteomes" id="UP000634667"/>
    </source>
</evidence>
<dbReference type="InterPro" id="IPR036615">
    <property type="entry name" value="Mur_ligase_C_dom_sf"/>
</dbReference>
<dbReference type="Pfam" id="PF02875">
    <property type="entry name" value="Mur_ligase_C"/>
    <property type="match status" value="1"/>
</dbReference>
<comment type="similarity">
    <text evidence="10">Belongs to the MurCDEF family. MurF subfamily.</text>
</comment>
<dbReference type="Pfam" id="PF08245">
    <property type="entry name" value="Mur_ligase_M"/>
    <property type="match status" value="1"/>
</dbReference>
<dbReference type="InterPro" id="IPR004101">
    <property type="entry name" value="Mur_ligase_C"/>
</dbReference>
<dbReference type="Gene3D" id="3.90.190.20">
    <property type="entry name" value="Mur ligase, C-terminal domain"/>
    <property type="match status" value="1"/>
</dbReference>
<dbReference type="SUPFAM" id="SSF63418">
    <property type="entry name" value="MurE/MurF N-terminal domain"/>
    <property type="match status" value="1"/>
</dbReference>
<keyword evidence="16" id="KW-1185">Reference proteome</keyword>
<dbReference type="Gene3D" id="3.40.1390.10">
    <property type="entry name" value="MurE/MurF, N-terminal domain"/>
    <property type="match status" value="1"/>
</dbReference>
<dbReference type="EC" id="6.3.2.10" evidence="10 11"/>
<keyword evidence="3 10" id="KW-0132">Cell division</keyword>
<evidence type="ECO:0000256" key="7">
    <source>
        <dbReference type="ARBA" id="ARBA00022984"/>
    </source>
</evidence>
<evidence type="ECO:0000256" key="10">
    <source>
        <dbReference type="HAMAP-Rule" id="MF_02019"/>
    </source>
</evidence>
<feature type="domain" description="Mur ligase N-terminal catalytic" evidence="12">
    <location>
        <begin position="24"/>
        <end position="95"/>
    </location>
</feature>
<comment type="caution">
    <text evidence="15">The sequence shown here is derived from an EMBL/GenBank/DDBJ whole genome shotgun (WGS) entry which is preliminary data.</text>
</comment>
<accession>A0ABQ2WIM9</accession>
<dbReference type="Proteomes" id="UP000634667">
    <property type="component" value="Unassembled WGS sequence"/>
</dbReference>
<dbReference type="PANTHER" id="PTHR43024">
    <property type="entry name" value="UDP-N-ACETYLMURAMOYL-TRIPEPTIDE--D-ALANYL-D-ALANINE LIGASE"/>
    <property type="match status" value="1"/>
</dbReference>
<keyword evidence="1 10" id="KW-0963">Cytoplasm</keyword>
<comment type="pathway">
    <text evidence="10 11">Cell wall biogenesis; peptidoglycan biosynthesis.</text>
</comment>
<evidence type="ECO:0000259" key="12">
    <source>
        <dbReference type="Pfam" id="PF01225"/>
    </source>
</evidence>
<dbReference type="InterPro" id="IPR036565">
    <property type="entry name" value="Mur-like_cat_sf"/>
</dbReference>
<evidence type="ECO:0000256" key="1">
    <source>
        <dbReference type="ARBA" id="ARBA00022490"/>
    </source>
</evidence>
<proteinExistence type="inferred from homology"/>
<evidence type="ECO:0000256" key="4">
    <source>
        <dbReference type="ARBA" id="ARBA00022741"/>
    </source>
</evidence>
<reference evidence="16" key="1">
    <citation type="journal article" date="2019" name="Int. J. Syst. Evol. Microbiol.">
        <title>The Global Catalogue of Microorganisms (GCM) 10K type strain sequencing project: providing services to taxonomists for standard genome sequencing and annotation.</title>
        <authorList>
            <consortium name="The Broad Institute Genomics Platform"/>
            <consortium name="The Broad Institute Genome Sequencing Center for Infectious Disease"/>
            <person name="Wu L."/>
            <person name="Ma J."/>
        </authorList>
    </citation>
    <scope>NUCLEOTIDE SEQUENCE [LARGE SCALE GENOMIC DNA]</scope>
    <source>
        <strain evidence="16">KCTC 23723</strain>
    </source>
</reference>
<dbReference type="InterPro" id="IPR051046">
    <property type="entry name" value="MurCDEF_CellWall_CoF430Synth"/>
</dbReference>
<dbReference type="GO" id="GO:0016874">
    <property type="term" value="F:ligase activity"/>
    <property type="evidence" value="ECO:0007669"/>
    <property type="project" value="UniProtKB-KW"/>
</dbReference>
<dbReference type="NCBIfam" id="TIGR01143">
    <property type="entry name" value="murF"/>
    <property type="match status" value="1"/>
</dbReference>
<keyword evidence="2 10" id="KW-0436">Ligase</keyword>
<feature type="domain" description="Mur ligase C-terminal" evidence="13">
    <location>
        <begin position="338"/>
        <end position="464"/>
    </location>
</feature>
<dbReference type="InterPro" id="IPR013221">
    <property type="entry name" value="Mur_ligase_cen"/>
</dbReference>
<sequence>MIRLRLSDIAALLKAPWYGEDVAIDTVSTDSRTLGGAALFIALKGAHFDAHQFLADVASKGAIAFICSEIPSPGLNVPYILVPDTRIALGQLAAALKHKLAPKTVAITGSAGKTTVKEMLYAILSVGTRAENALSSLPLNTPNTTTSAAVLATAGNFNNDIGVPLTLLRLTEQHRYAVIELGANHHGEIAYTTELVKPDVALITNAAASHLAGFGDVAGVARAKAEIYQGLSAAGMAVVSLDSEYSEYWLTLVQSQPLMTFSLSNPQADCYASAIQLNAQGCAQFILHSPAGDQPISLNVPGRHNVANALAAASAALALGISLAQVQQGLATMSAVKGRTNLLQVSPHLKIIDDTYNANVESVKAAIDLLASYAGFRALLLGDMGELGADARLYHEEIGNYAKNSGINLLFTVGVLSQHASDVFADQTSKTSSAHFSQRQALITQLMPIISAQQDVTLLVKGSRSAKMELVVQDLLERCQQETSSC</sequence>
<dbReference type="InterPro" id="IPR000713">
    <property type="entry name" value="Mur_ligase_N"/>
</dbReference>
<keyword evidence="9 10" id="KW-0961">Cell wall biogenesis/degradation</keyword>
<evidence type="ECO:0000256" key="5">
    <source>
        <dbReference type="ARBA" id="ARBA00022840"/>
    </source>
</evidence>
<dbReference type="SUPFAM" id="SSF53244">
    <property type="entry name" value="MurD-like peptide ligases, peptide-binding domain"/>
    <property type="match status" value="1"/>
</dbReference>
<evidence type="ECO:0000313" key="15">
    <source>
        <dbReference type="EMBL" id="GGW55254.1"/>
    </source>
</evidence>
<dbReference type="EMBL" id="BMYR01000003">
    <property type="protein sequence ID" value="GGW55254.1"/>
    <property type="molecule type" value="Genomic_DNA"/>
</dbReference>
<comment type="function">
    <text evidence="10 11">Involved in cell wall formation. Catalyzes the final step in the synthesis of UDP-N-acetylmuramoyl-pentapeptide, the precursor of murein.</text>
</comment>
<feature type="domain" description="Mur ligase central" evidence="14">
    <location>
        <begin position="107"/>
        <end position="316"/>
    </location>
</feature>
<dbReference type="HAMAP" id="MF_02019">
    <property type="entry name" value="MurF"/>
    <property type="match status" value="1"/>
</dbReference>
<evidence type="ECO:0000259" key="13">
    <source>
        <dbReference type="Pfam" id="PF02875"/>
    </source>
</evidence>
<organism evidence="15 16">
    <name type="scientific">Alishewanella tabrizica</name>
    <dbReference type="NCBI Taxonomy" id="671278"/>
    <lineage>
        <taxon>Bacteria</taxon>
        <taxon>Pseudomonadati</taxon>
        <taxon>Pseudomonadota</taxon>
        <taxon>Gammaproteobacteria</taxon>
        <taxon>Alteromonadales</taxon>
        <taxon>Alteromonadaceae</taxon>
        <taxon>Alishewanella</taxon>
    </lineage>
</organism>
<protein>
    <recommendedName>
        <fullName evidence="10 11">UDP-N-acetylmuramoyl-tripeptide--D-alanyl-D-alanine ligase</fullName>
        <ecNumber evidence="10 11">6.3.2.10</ecNumber>
    </recommendedName>
    <alternativeName>
        <fullName evidence="10">D-alanyl-D-alanine-adding enzyme</fullName>
    </alternativeName>
</protein>
<dbReference type="Pfam" id="PF01225">
    <property type="entry name" value="Mur_ligase"/>
    <property type="match status" value="1"/>
</dbReference>
<name>A0ABQ2WIM9_9ALTE</name>
<evidence type="ECO:0000256" key="6">
    <source>
        <dbReference type="ARBA" id="ARBA00022960"/>
    </source>
</evidence>
<gene>
    <name evidence="10 15" type="primary">murF</name>
    <name evidence="15" type="ORF">GCM10008111_09170</name>
</gene>
<keyword evidence="8 10" id="KW-0131">Cell cycle</keyword>
<dbReference type="InterPro" id="IPR005863">
    <property type="entry name" value="UDP-N-AcMur_synth"/>
</dbReference>
<comment type="catalytic activity">
    <reaction evidence="10 11">
        <text>D-alanyl-D-alanine + UDP-N-acetyl-alpha-D-muramoyl-L-alanyl-gamma-D-glutamyl-meso-2,6-diaminopimelate + ATP = UDP-N-acetyl-alpha-D-muramoyl-L-alanyl-gamma-D-glutamyl-meso-2,6-diaminopimeloyl-D-alanyl-D-alanine + ADP + phosphate + H(+)</text>
        <dbReference type="Rhea" id="RHEA:28374"/>
        <dbReference type="ChEBI" id="CHEBI:15378"/>
        <dbReference type="ChEBI" id="CHEBI:30616"/>
        <dbReference type="ChEBI" id="CHEBI:43474"/>
        <dbReference type="ChEBI" id="CHEBI:57822"/>
        <dbReference type="ChEBI" id="CHEBI:61386"/>
        <dbReference type="ChEBI" id="CHEBI:83905"/>
        <dbReference type="ChEBI" id="CHEBI:456216"/>
        <dbReference type="EC" id="6.3.2.10"/>
    </reaction>
</comment>
<dbReference type="SUPFAM" id="SSF53623">
    <property type="entry name" value="MurD-like peptide ligases, catalytic domain"/>
    <property type="match status" value="1"/>
</dbReference>
<dbReference type="Gene3D" id="3.40.1190.10">
    <property type="entry name" value="Mur-like, catalytic domain"/>
    <property type="match status" value="1"/>
</dbReference>
<keyword evidence="4 10" id="KW-0547">Nucleotide-binding</keyword>
<dbReference type="PANTHER" id="PTHR43024:SF1">
    <property type="entry name" value="UDP-N-ACETYLMURAMOYL-TRIPEPTIDE--D-ALANYL-D-ALANINE LIGASE"/>
    <property type="match status" value="1"/>
</dbReference>
<keyword evidence="6 10" id="KW-0133">Cell shape</keyword>
<feature type="binding site" evidence="10">
    <location>
        <begin position="109"/>
        <end position="115"/>
    </location>
    <ligand>
        <name>ATP</name>
        <dbReference type="ChEBI" id="CHEBI:30616"/>
    </ligand>
</feature>
<evidence type="ECO:0000256" key="11">
    <source>
        <dbReference type="RuleBase" id="RU004136"/>
    </source>
</evidence>
<dbReference type="RefSeq" id="WP_189480989.1">
    <property type="nucleotide sequence ID" value="NZ_BMYR01000003.1"/>
</dbReference>
<keyword evidence="5 10" id="KW-0067">ATP-binding</keyword>
<evidence type="ECO:0000256" key="2">
    <source>
        <dbReference type="ARBA" id="ARBA00022598"/>
    </source>
</evidence>
<dbReference type="InterPro" id="IPR035911">
    <property type="entry name" value="MurE/MurF_N"/>
</dbReference>
<evidence type="ECO:0000256" key="8">
    <source>
        <dbReference type="ARBA" id="ARBA00023306"/>
    </source>
</evidence>
<evidence type="ECO:0000256" key="9">
    <source>
        <dbReference type="ARBA" id="ARBA00023316"/>
    </source>
</evidence>